<dbReference type="Pfam" id="PF23598">
    <property type="entry name" value="LRR_14"/>
    <property type="match status" value="1"/>
</dbReference>
<dbReference type="Gene3D" id="1.20.5.4130">
    <property type="match status" value="1"/>
</dbReference>
<dbReference type="Gene3D" id="3.80.10.10">
    <property type="entry name" value="Ribonuclease Inhibitor"/>
    <property type="match status" value="1"/>
</dbReference>
<comment type="caution">
    <text evidence="11">The sequence shown here is derived from an EMBL/GenBank/DDBJ whole genome shotgun (WGS) entry which is preliminary data.</text>
</comment>
<keyword evidence="5" id="KW-0611">Plant defense</keyword>
<dbReference type="eggNOG" id="KOG4658">
    <property type="taxonomic scope" value="Eukaryota"/>
</dbReference>
<dbReference type="SUPFAM" id="SSF52540">
    <property type="entry name" value="P-loop containing nucleoside triphosphate hydrolases"/>
    <property type="match status" value="1"/>
</dbReference>
<name>A0A3B6RIL1_WHEAT</name>
<dbReference type="SUPFAM" id="SSF52058">
    <property type="entry name" value="L domain-like"/>
    <property type="match status" value="1"/>
</dbReference>
<reference evidence="11" key="1">
    <citation type="journal article" date="2017" name="Gigascience">
        <title>The first near-complete assembly of the hexaploid bread wheat genome, Triticum aestivum.</title>
        <authorList>
            <person name="Zimin A.V."/>
            <person name="Puiu D."/>
            <person name="Hall R."/>
            <person name="Kingan S."/>
            <person name="Clavijo B.J."/>
            <person name="Salzberg S.L."/>
        </authorList>
    </citation>
    <scope>NUCLEOTIDE SEQUENCE</scope>
    <source>
        <tissue evidence="11">Leaf</tissue>
    </source>
</reference>
<evidence type="ECO:0000256" key="6">
    <source>
        <dbReference type="ARBA" id="ARBA00023054"/>
    </source>
</evidence>
<evidence type="ECO:0000256" key="3">
    <source>
        <dbReference type="ARBA" id="ARBA00022737"/>
    </source>
</evidence>
<feature type="domain" description="NB-ARC" evidence="7">
    <location>
        <begin position="196"/>
        <end position="342"/>
    </location>
</feature>
<dbReference type="Proteomes" id="UP000815260">
    <property type="component" value="Chromosome 7A"/>
</dbReference>
<dbReference type="InterPro" id="IPR002182">
    <property type="entry name" value="NB-ARC"/>
</dbReference>
<dbReference type="PANTHER" id="PTHR23155:SF1165">
    <property type="entry name" value="OS11G0676100 PROTEIN"/>
    <property type="match status" value="1"/>
</dbReference>
<evidence type="ECO:0000313" key="11">
    <source>
        <dbReference type="EMBL" id="KAF7096928.1"/>
    </source>
</evidence>
<dbReference type="CDD" id="cd14798">
    <property type="entry name" value="RX-CC_like"/>
    <property type="match status" value="1"/>
</dbReference>
<comment type="similarity">
    <text evidence="1">Belongs to the disease resistance NB-LRR family.</text>
</comment>
<dbReference type="InterPro" id="IPR032675">
    <property type="entry name" value="LRR_dom_sf"/>
</dbReference>
<evidence type="ECO:0000259" key="10">
    <source>
        <dbReference type="Pfam" id="PF23598"/>
    </source>
</evidence>
<organism evidence="11">
    <name type="scientific">Triticum aestivum</name>
    <name type="common">Wheat</name>
    <dbReference type="NCBI Taxonomy" id="4565"/>
    <lineage>
        <taxon>Eukaryota</taxon>
        <taxon>Viridiplantae</taxon>
        <taxon>Streptophyta</taxon>
        <taxon>Embryophyta</taxon>
        <taxon>Tracheophyta</taxon>
        <taxon>Spermatophyta</taxon>
        <taxon>Magnoliopsida</taxon>
        <taxon>Liliopsida</taxon>
        <taxon>Poales</taxon>
        <taxon>Poaceae</taxon>
        <taxon>BOP clade</taxon>
        <taxon>Pooideae</taxon>
        <taxon>Triticodae</taxon>
        <taxon>Triticeae</taxon>
        <taxon>Triticinae</taxon>
        <taxon>Triticum</taxon>
    </lineage>
</organism>
<dbReference type="Pfam" id="PF23559">
    <property type="entry name" value="WHD_DRP"/>
    <property type="match status" value="1"/>
</dbReference>
<dbReference type="Gene3D" id="3.40.50.300">
    <property type="entry name" value="P-loop containing nucleotide triphosphate hydrolases"/>
    <property type="match status" value="1"/>
</dbReference>
<feature type="domain" description="Disease resistance N-terminal" evidence="8">
    <location>
        <begin position="9"/>
        <end position="86"/>
    </location>
</feature>
<dbReference type="OMA" id="GWICISK"/>
<protein>
    <submittedName>
        <fullName evidence="11">Uncharacterized protein</fullName>
    </submittedName>
</protein>
<dbReference type="EMBL" id="CM022229">
    <property type="protein sequence ID" value="KAF7096928.1"/>
    <property type="molecule type" value="Genomic_DNA"/>
</dbReference>
<dbReference type="InterPro" id="IPR055414">
    <property type="entry name" value="LRR_R13L4/SHOC2-like"/>
</dbReference>
<evidence type="ECO:0000259" key="8">
    <source>
        <dbReference type="Pfam" id="PF18052"/>
    </source>
</evidence>
<dbReference type="InterPro" id="IPR041118">
    <property type="entry name" value="Rx_N"/>
</dbReference>
<dbReference type="PANTHER" id="PTHR23155">
    <property type="entry name" value="DISEASE RESISTANCE PROTEIN RP"/>
    <property type="match status" value="1"/>
</dbReference>
<dbReference type="PaxDb" id="4565-Traes_7AL_78F17D2EA.1"/>
<dbReference type="InterPro" id="IPR036388">
    <property type="entry name" value="WH-like_DNA-bd_sf"/>
</dbReference>
<dbReference type="InterPro" id="IPR038005">
    <property type="entry name" value="RX-like_CC"/>
</dbReference>
<accession>A0A3B6RIL1</accession>
<dbReference type="Gene3D" id="1.10.8.430">
    <property type="entry name" value="Helical domain of apoptotic protease-activating factors"/>
    <property type="match status" value="1"/>
</dbReference>
<dbReference type="PRINTS" id="PR00364">
    <property type="entry name" value="DISEASERSIST"/>
</dbReference>
<dbReference type="InterPro" id="IPR042197">
    <property type="entry name" value="Apaf_helical"/>
</dbReference>
<keyword evidence="4" id="KW-0547">Nucleotide-binding</keyword>
<evidence type="ECO:0000259" key="9">
    <source>
        <dbReference type="Pfam" id="PF23559"/>
    </source>
</evidence>
<feature type="domain" description="Disease resistance R13L4/SHOC-2-like LRR" evidence="10">
    <location>
        <begin position="549"/>
        <end position="849"/>
    </location>
</feature>
<dbReference type="Pfam" id="PF18052">
    <property type="entry name" value="Rx_N"/>
    <property type="match status" value="1"/>
</dbReference>
<keyword evidence="2" id="KW-0433">Leucine-rich repeat</keyword>
<dbReference type="InterPro" id="IPR044974">
    <property type="entry name" value="Disease_R_plants"/>
</dbReference>
<dbReference type="Pfam" id="PF00931">
    <property type="entry name" value="NB-ARC"/>
    <property type="match status" value="1"/>
</dbReference>
<keyword evidence="6" id="KW-0175">Coiled coil</keyword>
<evidence type="ECO:0000256" key="5">
    <source>
        <dbReference type="ARBA" id="ARBA00022821"/>
    </source>
</evidence>
<dbReference type="Gene3D" id="1.10.10.10">
    <property type="entry name" value="Winged helix-like DNA-binding domain superfamily/Winged helix DNA-binding domain"/>
    <property type="match status" value="1"/>
</dbReference>
<gene>
    <name evidence="11" type="ORF">CFC21_098809</name>
</gene>
<evidence type="ECO:0000256" key="4">
    <source>
        <dbReference type="ARBA" id="ARBA00022741"/>
    </source>
</evidence>
<proteinExistence type="inferred from homology"/>
<dbReference type="InterPro" id="IPR027417">
    <property type="entry name" value="P-loop_NTPase"/>
</dbReference>
<keyword evidence="3" id="KW-0677">Repeat</keyword>
<feature type="domain" description="Disease resistance protein winged helix" evidence="9">
    <location>
        <begin position="432"/>
        <end position="500"/>
    </location>
</feature>
<sequence length="998" mass="112566">MASILDYLVKSCAKKLEAIITDEAVLILGVQEDLKQMQRTMTQIQCFLDDAEQRGTQESAVNNWLGELRGAMYYADDIVDLARSEGGKLLLEWDPSSSSRKATTCSGLPFLNCISPIQKRHKIGVQIRDFNTQLDKISNLGERFLKLANMQPKPQVLTVKHIRTSHLVEPNLVGKETLHACKSLVELVIAHKGKKPYKVGIVGTGGIGKTTLAQKVYNDRELKGTFSNQAWICVSQEYSEISLLKEVLRNFGVPHEQDETVGELSSKLAVAITDKSFFIVLDDVWQPAVWTNLLRTPLHAAATGVILVTTRHDTVAHAIGVEDVHRVELMSADIGWELLWKSMNIDEERDVESLRNIGVEIVHKCGRLPLAIKVTASILATKEKSEREWRKVAKRSAWSRGNLPTELRGALYLSYDDLPRYLKQCFLYVASYPEDCRMSRDDLIRFWVAEGYVEEHEEQLQEDTAEEYYYELIHRNLLQPDHFYADRSWCKMHDLLRQLAQHISGEESFCGDPQSLGPTTLSKLRHVSVVTNKDYVALPNMDKVMIRARTLLIFSIKRSSVENTIFRRLSCIRVLDLTNSSIQSIPDSIGSLIHLRLLDINDTNTSYLSESIGSLMNLQTLNLERCKALHSLPLAITELCNLRRLGLTSTPINQVPKGIGRLEFLNDLGGFPISGGSDNGKTQDGWKLEELEHLSQLRQLAMINLERATPRTRHSLLADKKYLKRLRLYCRVTYEPDTEDVENIEKVFEQLSPSHNLEYLVIDGFFGRRYPTWLGTTHVSSLVYLTLRDCNSCVHLPSIGQLPSLRYLKIHGAAAVTKIGPEFVSCRGANPTSTDAVVAFPKLETLRIQDMPSWEEWSFVEEGEEDGYVEMRKGGALSPKMQMLPCLKLLILEGCPKLRALPQQLGQEATSLKSLYLKGASCLKVLEDFPFLSEMLVIAGCQVLERVSNLTKLRELRVTGSPNLNLKFVEGLRLQQLWLDAQHLYPVGAGASRAAEET</sequence>
<reference evidence="11" key="2">
    <citation type="submission" date="2020-03" db="EMBL/GenBank/DDBJ databases">
        <title>The second near-complete assembly of the hexaploid bread wheat (Triticum aestivum) genome.</title>
        <authorList>
            <person name="Zimin A.V."/>
            <person name="Puiu D."/>
            <person name="Shumante A."/>
            <person name="Alonge M."/>
            <person name="Salzberg S.L."/>
        </authorList>
    </citation>
    <scope>NUCLEOTIDE SEQUENCE</scope>
    <source>
        <tissue evidence="11">Leaf</tissue>
    </source>
</reference>
<evidence type="ECO:0000256" key="1">
    <source>
        <dbReference type="ARBA" id="ARBA00008894"/>
    </source>
</evidence>
<dbReference type="STRING" id="4565.A0A077RY39"/>
<evidence type="ECO:0000259" key="7">
    <source>
        <dbReference type="Pfam" id="PF00931"/>
    </source>
</evidence>
<evidence type="ECO:0000256" key="2">
    <source>
        <dbReference type="ARBA" id="ARBA00022614"/>
    </source>
</evidence>
<dbReference type="InterPro" id="IPR058922">
    <property type="entry name" value="WHD_DRP"/>
</dbReference>